<gene>
    <name evidence="2" type="ORF">E2562_033735</name>
</gene>
<protein>
    <submittedName>
        <fullName evidence="2">Uncharacterized protein</fullName>
    </submittedName>
</protein>
<accession>A0A6G1CKP3</accession>
<dbReference type="Proteomes" id="UP000479710">
    <property type="component" value="Unassembled WGS sequence"/>
</dbReference>
<feature type="region of interest" description="Disordered" evidence="1">
    <location>
        <begin position="1"/>
        <end position="53"/>
    </location>
</feature>
<reference evidence="2 3" key="1">
    <citation type="submission" date="2019-11" db="EMBL/GenBank/DDBJ databases">
        <title>Whole genome sequence of Oryza granulata.</title>
        <authorList>
            <person name="Li W."/>
        </authorList>
    </citation>
    <scope>NUCLEOTIDE SEQUENCE [LARGE SCALE GENOMIC DNA]</scope>
    <source>
        <strain evidence="3">cv. Menghai</strain>
        <tissue evidence="2">Leaf</tissue>
    </source>
</reference>
<proteinExistence type="predicted"/>
<keyword evidence="3" id="KW-1185">Reference proteome</keyword>
<evidence type="ECO:0000313" key="2">
    <source>
        <dbReference type="EMBL" id="KAF0900651.1"/>
    </source>
</evidence>
<dbReference type="AlphaFoldDB" id="A0A6G1CKP3"/>
<feature type="compositionally biased region" description="Pro residues" evidence="1">
    <location>
        <begin position="1"/>
        <end position="13"/>
    </location>
</feature>
<sequence length="53" mass="5439">IWPPAVSPSPLPPSIAARARGIPPALSRATPGRRLSSSPASYSSPLDVLLPPL</sequence>
<organism evidence="2 3">
    <name type="scientific">Oryza meyeriana var. granulata</name>
    <dbReference type="NCBI Taxonomy" id="110450"/>
    <lineage>
        <taxon>Eukaryota</taxon>
        <taxon>Viridiplantae</taxon>
        <taxon>Streptophyta</taxon>
        <taxon>Embryophyta</taxon>
        <taxon>Tracheophyta</taxon>
        <taxon>Spermatophyta</taxon>
        <taxon>Magnoliopsida</taxon>
        <taxon>Liliopsida</taxon>
        <taxon>Poales</taxon>
        <taxon>Poaceae</taxon>
        <taxon>BOP clade</taxon>
        <taxon>Oryzoideae</taxon>
        <taxon>Oryzeae</taxon>
        <taxon>Oryzinae</taxon>
        <taxon>Oryza</taxon>
        <taxon>Oryza meyeriana</taxon>
    </lineage>
</organism>
<evidence type="ECO:0000313" key="3">
    <source>
        <dbReference type="Proteomes" id="UP000479710"/>
    </source>
</evidence>
<feature type="non-terminal residue" evidence="2">
    <location>
        <position position="53"/>
    </location>
</feature>
<dbReference type="EMBL" id="SPHZ02000009">
    <property type="protein sequence ID" value="KAF0900651.1"/>
    <property type="molecule type" value="Genomic_DNA"/>
</dbReference>
<feature type="compositionally biased region" description="Low complexity" evidence="1">
    <location>
        <begin position="36"/>
        <end position="45"/>
    </location>
</feature>
<comment type="caution">
    <text evidence="2">The sequence shown here is derived from an EMBL/GenBank/DDBJ whole genome shotgun (WGS) entry which is preliminary data.</text>
</comment>
<name>A0A6G1CKP3_9ORYZ</name>
<feature type="non-terminal residue" evidence="2">
    <location>
        <position position="1"/>
    </location>
</feature>
<evidence type="ECO:0000256" key="1">
    <source>
        <dbReference type="SAM" id="MobiDB-lite"/>
    </source>
</evidence>